<gene>
    <name evidence="1" type="ORF">J108_16325</name>
</gene>
<name>A0A829HSM7_9MYCO</name>
<proteinExistence type="predicted"/>
<dbReference type="EMBL" id="ATFQ01000026">
    <property type="protein sequence ID" value="EPQ21846.1"/>
    <property type="molecule type" value="Genomic_DNA"/>
</dbReference>
<dbReference type="AlphaFoldDB" id="A0A829HSM7"/>
<accession>A0A829HSM7</accession>
<evidence type="ECO:0000313" key="2">
    <source>
        <dbReference type="Proteomes" id="UP000014969"/>
    </source>
</evidence>
<protein>
    <submittedName>
        <fullName evidence="1">Uncharacterized protein</fullName>
    </submittedName>
</protein>
<sequence>MALRWKDIHPATKGACTMVLIPNFESQSHFFTPAALAVNEQPPSSIADQRFIFQTNGVAIVNMPGQTTVDWSRDQALISPNMGDAFKAITTRHNIPIPTGTFPWFQVDSVISFATLSSIFDRHQAIDAGFAVDRWSFRTRTGTGPQPGQTFRSLFDGLLVDLAVRDGDAVIHRIGYHITVQGRARFVTGLT</sequence>
<dbReference type="Proteomes" id="UP000014969">
    <property type="component" value="Unassembled WGS sequence"/>
</dbReference>
<reference evidence="1 2" key="1">
    <citation type="journal article" date="2013" name="Genome Announc.">
        <title>Genome Sequence of an Epidemic Isolate of Mycobacterium abscessus subsp. bolletii from Rio de Janeiro, Brazil.</title>
        <authorList>
            <person name="Davidson R.M."/>
            <person name="Reynolds P.R."/>
            <person name="Farias-Hesson E."/>
            <person name="Duarte R.S."/>
            <person name="Jackson M."/>
            <person name="Strong M."/>
        </authorList>
    </citation>
    <scope>NUCLEOTIDE SEQUENCE [LARGE SCALE GENOMIC DNA]</scope>
    <source>
        <strain evidence="1 2">CRM-0020</strain>
    </source>
</reference>
<comment type="caution">
    <text evidence="1">The sequence shown here is derived from an EMBL/GenBank/DDBJ whole genome shotgun (WGS) entry which is preliminary data.</text>
</comment>
<evidence type="ECO:0000313" key="1">
    <source>
        <dbReference type="EMBL" id="EPQ21846.1"/>
    </source>
</evidence>
<organism evidence="1 2">
    <name type="scientific">Mycobacteroides abscessus subsp. bolletii CRM-0020</name>
    <dbReference type="NCBI Taxonomy" id="1306401"/>
    <lineage>
        <taxon>Bacteria</taxon>
        <taxon>Bacillati</taxon>
        <taxon>Actinomycetota</taxon>
        <taxon>Actinomycetes</taxon>
        <taxon>Mycobacteriales</taxon>
        <taxon>Mycobacteriaceae</taxon>
        <taxon>Mycobacteroides</taxon>
        <taxon>Mycobacteroides abscessus</taxon>
    </lineage>
</organism>